<dbReference type="SUPFAM" id="SSF53822">
    <property type="entry name" value="Periplasmic binding protein-like I"/>
    <property type="match status" value="1"/>
</dbReference>
<name>A0A414J8Z7_9FIRM</name>
<comment type="similarity">
    <text evidence="2">Belongs to the bacterial solute-binding protein 2 family.</text>
</comment>
<keyword evidence="3" id="KW-0732">Signal</keyword>
<dbReference type="Pfam" id="PF13407">
    <property type="entry name" value="Peripla_BP_4"/>
    <property type="match status" value="1"/>
</dbReference>
<evidence type="ECO:0000313" key="6">
    <source>
        <dbReference type="Proteomes" id="UP000283745"/>
    </source>
</evidence>
<evidence type="ECO:0000256" key="1">
    <source>
        <dbReference type="ARBA" id="ARBA00004196"/>
    </source>
</evidence>
<reference evidence="5 6" key="1">
    <citation type="submission" date="2018-08" db="EMBL/GenBank/DDBJ databases">
        <title>A genome reference for cultivated species of the human gut microbiota.</title>
        <authorList>
            <person name="Zou Y."/>
            <person name="Xue W."/>
            <person name="Luo G."/>
        </authorList>
    </citation>
    <scope>NUCLEOTIDE SEQUENCE [LARGE SCALE GENOMIC DNA]</scope>
    <source>
        <strain evidence="5 6">AM28-23</strain>
    </source>
</reference>
<gene>
    <name evidence="5" type="ORF">DW740_05235</name>
</gene>
<dbReference type="InterPro" id="IPR025997">
    <property type="entry name" value="SBP_2_dom"/>
</dbReference>
<dbReference type="Proteomes" id="UP000283745">
    <property type="component" value="Unassembled WGS sequence"/>
</dbReference>
<comment type="subcellular location">
    <subcellularLocation>
        <location evidence="1">Cell envelope</location>
    </subcellularLocation>
</comment>
<dbReference type="Gene3D" id="3.40.50.2300">
    <property type="match status" value="2"/>
</dbReference>
<organism evidence="5 6">
    <name type="scientific">Blautia obeum</name>
    <dbReference type="NCBI Taxonomy" id="40520"/>
    <lineage>
        <taxon>Bacteria</taxon>
        <taxon>Bacillati</taxon>
        <taxon>Bacillota</taxon>
        <taxon>Clostridia</taxon>
        <taxon>Lachnospirales</taxon>
        <taxon>Lachnospiraceae</taxon>
        <taxon>Blautia</taxon>
    </lineage>
</organism>
<dbReference type="AlphaFoldDB" id="A0A414J8Z7"/>
<dbReference type="EMBL" id="QSKF01000003">
    <property type="protein sequence ID" value="RHE40941.1"/>
    <property type="molecule type" value="Genomic_DNA"/>
</dbReference>
<sequence>MKKAAIAVLFLAGAVVAAGENGKMGGFGNFISDVQAEDELSESDKEQKEIIEETDTTEEDRVAAIDTSITLGAGSRIAVVSKATDGEYWKLVHQGMEDAVKDINKAYEFSSDDEISMTFEGPSDEQDIETQVNTLDAVIAENPTVLCMSAGDIESCQAQLEASSENGIPVVVFDSNVSDDELVAAFRGTDNAYAGKLAAEKLVNAIGESGKIAVFSAQEKTESSQKRVEGFKEALADYEEISIVSELYTDKVNDMSEAMADVLRRYPDLDGVFCTNEDVADMYLGLDKGENTPVMVGVDATSVQQKAITDGQELGTVSQDPYDIGYQTIIAAARAMSTDPAQAASVEKNVLLEPKWIDASNIDDASNGNYLYSK</sequence>
<dbReference type="InterPro" id="IPR028082">
    <property type="entry name" value="Peripla_BP_I"/>
</dbReference>
<feature type="domain" description="Periplasmic binding protein" evidence="4">
    <location>
        <begin position="77"/>
        <end position="335"/>
    </location>
</feature>
<evidence type="ECO:0000313" key="5">
    <source>
        <dbReference type="EMBL" id="RHE40941.1"/>
    </source>
</evidence>
<dbReference type="PANTHER" id="PTHR46847">
    <property type="entry name" value="D-ALLOSE-BINDING PERIPLASMIC PROTEIN-RELATED"/>
    <property type="match status" value="1"/>
</dbReference>
<evidence type="ECO:0000256" key="3">
    <source>
        <dbReference type="ARBA" id="ARBA00022729"/>
    </source>
</evidence>
<comment type="caution">
    <text evidence="5">The sequence shown here is derived from an EMBL/GenBank/DDBJ whole genome shotgun (WGS) entry which is preliminary data.</text>
</comment>
<evidence type="ECO:0000259" key="4">
    <source>
        <dbReference type="Pfam" id="PF13407"/>
    </source>
</evidence>
<dbReference type="GO" id="GO:0030313">
    <property type="term" value="C:cell envelope"/>
    <property type="evidence" value="ECO:0007669"/>
    <property type="project" value="UniProtKB-SubCell"/>
</dbReference>
<dbReference type="RefSeq" id="WP_015541773.1">
    <property type="nucleotide sequence ID" value="NZ_CABJFK010000003.1"/>
</dbReference>
<protein>
    <submittedName>
        <fullName evidence="5">LacI family transcriptional regulator</fullName>
    </submittedName>
</protein>
<proteinExistence type="inferred from homology"/>
<dbReference type="GO" id="GO:0030246">
    <property type="term" value="F:carbohydrate binding"/>
    <property type="evidence" value="ECO:0007669"/>
    <property type="project" value="UniProtKB-ARBA"/>
</dbReference>
<dbReference type="PANTHER" id="PTHR46847:SF1">
    <property type="entry name" value="D-ALLOSE-BINDING PERIPLASMIC PROTEIN-RELATED"/>
    <property type="match status" value="1"/>
</dbReference>
<accession>A0A414J8Z7</accession>
<evidence type="ECO:0000256" key="2">
    <source>
        <dbReference type="ARBA" id="ARBA00007639"/>
    </source>
</evidence>